<sequence>MRKLAILTFLSLDGVMQAVKLPEEDTSGGFEYGGWADKYWEEVMAQVQEEAMSEPYDLLLGRKTYELFAEYNSSTSGPNPLNDLTKYVATNTLGQLEWENSIPISGDIAKAIAKLKSQDGLLLQVHGSWQLINTLLKNDLVDEFRLWTFPVILGKGKRLFHTCSFLDNLSLLKTKSTANGVIMSIYKRR</sequence>
<dbReference type="InterPro" id="IPR024072">
    <property type="entry name" value="DHFR-like_dom_sf"/>
</dbReference>
<reference evidence="2" key="1">
    <citation type="submission" date="2023-06" db="EMBL/GenBank/DDBJ databases">
        <title>Genomic of Agaribacillus aureum.</title>
        <authorList>
            <person name="Wang G."/>
        </authorList>
    </citation>
    <scope>NUCLEOTIDE SEQUENCE</scope>
    <source>
        <strain evidence="2">BMA12</strain>
    </source>
</reference>
<evidence type="ECO:0000313" key="3">
    <source>
        <dbReference type="Proteomes" id="UP001172083"/>
    </source>
</evidence>
<dbReference type="InterPro" id="IPR002734">
    <property type="entry name" value="RibDG_C"/>
</dbReference>
<name>A0ABT8LDG9_9BACT</name>
<dbReference type="Proteomes" id="UP001172083">
    <property type="component" value="Unassembled WGS sequence"/>
</dbReference>
<dbReference type="RefSeq" id="WP_346761146.1">
    <property type="nucleotide sequence ID" value="NZ_JAUJEB010000007.1"/>
</dbReference>
<comment type="caution">
    <text evidence="2">The sequence shown here is derived from an EMBL/GenBank/DDBJ whole genome shotgun (WGS) entry which is preliminary data.</text>
</comment>
<evidence type="ECO:0000313" key="2">
    <source>
        <dbReference type="EMBL" id="MDN5215809.1"/>
    </source>
</evidence>
<dbReference type="EMBL" id="JAUJEB010000007">
    <property type="protein sequence ID" value="MDN5215809.1"/>
    <property type="molecule type" value="Genomic_DNA"/>
</dbReference>
<dbReference type="Gene3D" id="3.40.430.10">
    <property type="entry name" value="Dihydrofolate Reductase, subunit A"/>
    <property type="match status" value="1"/>
</dbReference>
<dbReference type="Pfam" id="PF01872">
    <property type="entry name" value="RibD_C"/>
    <property type="match status" value="1"/>
</dbReference>
<protein>
    <submittedName>
        <fullName evidence="2">Dihydrofolate reductase family protein</fullName>
    </submittedName>
</protein>
<dbReference type="SUPFAM" id="SSF53597">
    <property type="entry name" value="Dihydrofolate reductase-like"/>
    <property type="match status" value="1"/>
</dbReference>
<gene>
    <name evidence="2" type="ORF">QQ020_27270</name>
</gene>
<organism evidence="2 3">
    <name type="scientific">Agaribacillus aureus</name>
    <dbReference type="NCBI Taxonomy" id="3051825"/>
    <lineage>
        <taxon>Bacteria</taxon>
        <taxon>Pseudomonadati</taxon>
        <taxon>Bacteroidota</taxon>
        <taxon>Cytophagia</taxon>
        <taxon>Cytophagales</taxon>
        <taxon>Splendidivirgaceae</taxon>
        <taxon>Agaribacillus</taxon>
    </lineage>
</organism>
<feature type="domain" description="Bacterial bifunctional deaminase-reductase C-terminal" evidence="1">
    <location>
        <begin position="4"/>
        <end position="182"/>
    </location>
</feature>
<evidence type="ECO:0000259" key="1">
    <source>
        <dbReference type="Pfam" id="PF01872"/>
    </source>
</evidence>
<keyword evidence="3" id="KW-1185">Reference proteome</keyword>
<accession>A0ABT8LDG9</accession>
<proteinExistence type="predicted"/>